<reference evidence="5 6" key="2">
    <citation type="submission" date="2018-04" db="EMBL/GenBank/DDBJ databases">
        <title>OglaRS2 (Oryza glaberrima Reference Sequence Version 2).</title>
        <authorList>
            <person name="Zhang J."/>
            <person name="Kudrna D."/>
            <person name="Lee S."/>
            <person name="Talag J."/>
            <person name="Rajasekar S."/>
            <person name="Wing R.A."/>
        </authorList>
    </citation>
    <scope>NUCLEOTIDE SEQUENCE [LARGE SCALE GENOMIC DNA]</scope>
    <source>
        <strain evidence="5 6">cv. IRGC 96717</strain>
    </source>
</reference>
<protein>
    <submittedName>
        <fullName evidence="5">Uncharacterized protein</fullName>
    </submittedName>
</protein>
<keyword evidence="6" id="KW-1185">Reference proteome</keyword>
<gene>
    <name evidence="5" type="primary">LOC127786178</name>
</gene>
<dbReference type="Proteomes" id="UP000007306">
    <property type="component" value="Chromosome 10"/>
</dbReference>
<dbReference type="Gramene" id="ORGLA10G0069200.1">
    <property type="protein sequence ID" value="ORGLA10G0069200.1"/>
    <property type="gene ID" value="ORGLA10G0069200"/>
</dbReference>
<feature type="region of interest" description="Disordered" evidence="4">
    <location>
        <begin position="1"/>
        <end position="25"/>
    </location>
</feature>
<dbReference type="InterPro" id="IPR023213">
    <property type="entry name" value="CAT-like_dom_sf"/>
</dbReference>
<dbReference type="EnsemblPlants" id="ORGLA10G0069200.1">
    <property type="protein sequence ID" value="ORGLA10G0069200.1"/>
    <property type="gene ID" value="ORGLA10G0069200"/>
</dbReference>
<name>I1QU09_ORYGL</name>
<reference evidence="5" key="1">
    <citation type="submission" date="2015-06" db="UniProtKB">
        <authorList>
            <consortium name="EnsemblPlants"/>
        </authorList>
    </citation>
    <scope>IDENTIFICATION</scope>
</reference>
<dbReference type="PANTHER" id="PTHR31642">
    <property type="entry name" value="TRICHOTHECENE 3-O-ACETYLTRANSFERASE"/>
    <property type="match status" value="1"/>
</dbReference>
<dbReference type="FunFam" id="3.30.559.10:FF:000008">
    <property type="entry name" value="Tryptamine hydroxycinnamoyl transferase"/>
    <property type="match status" value="1"/>
</dbReference>
<organism evidence="5 6">
    <name type="scientific">Oryza glaberrima</name>
    <name type="common">African rice</name>
    <dbReference type="NCBI Taxonomy" id="4538"/>
    <lineage>
        <taxon>Eukaryota</taxon>
        <taxon>Viridiplantae</taxon>
        <taxon>Streptophyta</taxon>
        <taxon>Embryophyta</taxon>
        <taxon>Tracheophyta</taxon>
        <taxon>Spermatophyta</taxon>
        <taxon>Magnoliopsida</taxon>
        <taxon>Liliopsida</taxon>
        <taxon>Poales</taxon>
        <taxon>Poaceae</taxon>
        <taxon>BOP clade</taxon>
        <taxon>Oryzoideae</taxon>
        <taxon>Oryzeae</taxon>
        <taxon>Oryzinae</taxon>
        <taxon>Oryza</taxon>
    </lineage>
</organism>
<dbReference type="PANTHER" id="PTHR31642:SF278">
    <property type="entry name" value="TRYPTAMINE HYDROXYCINNAMOYLTRANSFERASE 1"/>
    <property type="match status" value="1"/>
</dbReference>
<dbReference type="eggNOG" id="ENOG502QVP8">
    <property type="taxonomic scope" value="Eukaryota"/>
</dbReference>
<dbReference type="AlphaFoldDB" id="I1QU09"/>
<evidence type="ECO:0000313" key="6">
    <source>
        <dbReference type="Proteomes" id="UP000007306"/>
    </source>
</evidence>
<evidence type="ECO:0000256" key="2">
    <source>
        <dbReference type="ARBA" id="ARBA00022679"/>
    </source>
</evidence>
<evidence type="ECO:0000256" key="4">
    <source>
        <dbReference type="SAM" id="MobiDB-lite"/>
    </source>
</evidence>
<dbReference type="GeneID" id="127786178"/>
<dbReference type="SUPFAM" id="SSF52777">
    <property type="entry name" value="CoA-dependent acyltransferases"/>
    <property type="match status" value="2"/>
</dbReference>
<comment type="similarity">
    <text evidence="1">Belongs to the plant acyltransferase family.</text>
</comment>
<dbReference type="InterPro" id="IPR050317">
    <property type="entry name" value="Plant_Fungal_Acyltransferase"/>
</dbReference>
<dbReference type="FunFam" id="3.30.559.10:FF:000014">
    <property type="entry name" value="Tryptamine hydroxycinnamoyl transferase"/>
    <property type="match status" value="1"/>
</dbReference>
<keyword evidence="3" id="KW-0012">Acyltransferase</keyword>
<dbReference type="KEGG" id="ogl:127786178"/>
<dbReference type="Gene3D" id="3.30.559.10">
    <property type="entry name" value="Chloramphenicol acetyltransferase-like domain"/>
    <property type="match status" value="2"/>
</dbReference>
<dbReference type="GO" id="GO:0050734">
    <property type="term" value="F:hydroxycinnamoyltransferase activity"/>
    <property type="evidence" value="ECO:0007669"/>
    <property type="project" value="EnsemblPlants"/>
</dbReference>
<dbReference type="RefSeq" id="XP_052169471.1">
    <property type="nucleotide sequence ID" value="XM_052313511.1"/>
</dbReference>
<dbReference type="OMA" id="FFTEWAA"/>
<accession>I1QU09</accession>
<sequence length="439" mass="46958">MAVTVEITRSEVLRPSPASAGGGGGGGEMVPLTVFDRAATDGYIPTMFAWDAAAAAALSNDAIKDGLAAVLSRFPHLAGRFAVDERGRKCFRLNDAGARVLEASAAGDLADALAHDVAANVNQLYPQADKDRVDEPLLQVQLTRYTCGGLVIGAVSHHQVADGQSMSVFFTEWAAAVRTAGAAFPTPFVDRSAVAAPRSPPEPAFDHRNVEFRGEGSRSHSYGALPPERMRNLAVHFPPEFVAGLKARVGGARCSTFQCLLAHAWKKITAARDLSPEEYTQVRVAVNCRGRASPAAPMDYFGNMVLWAFPRMQVRDLLSATYAAVVGVIRDAVARVDERYIQSFVDFGEVAAGDELAPTAAEPGTAFCPDLEVDSWIGFRFHDLDFGGGPPCAFLPPDVPIDGLLIFVPSCAAKGGVEMFMALEDQHVEALRQICYSMD</sequence>
<dbReference type="STRING" id="4538.I1QU09"/>
<evidence type="ECO:0000313" key="5">
    <source>
        <dbReference type="EnsemblPlants" id="ORGLA10G0069200.1"/>
    </source>
</evidence>
<proteinExistence type="inferred from homology"/>
<evidence type="ECO:0000256" key="1">
    <source>
        <dbReference type="ARBA" id="ARBA00009861"/>
    </source>
</evidence>
<dbReference type="HOGENOM" id="CLU_014546_6_2_1"/>
<evidence type="ECO:0000256" key="3">
    <source>
        <dbReference type="ARBA" id="ARBA00023315"/>
    </source>
</evidence>
<keyword evidence="2" id="KW-0808">Transferase</keyword>
<dbReference type="Pfam" id="PF02458">
    <property type="entry name" value="Transferase"/>
    <property type="match status" value="1"/>
</dbReference>